<accession>A0ABU6PGL4</accession>
<dbReference type="InterPro" id="IPR036890">
    <property type="entry name" value="HATPase_C_sf"/>
</dbReference>
<dbReference type="InterPro" id="IPR000700">
    <property type="entry name" value="PAS-assoc_C"/>
</dbReference>
<feature type="domain" description="PAS" evidence="12">
    <location>
        <begin position="452"/>
        <end position="526"/>
    </location>
</feature>
<evidence type="ECO:0000256" key="7">
    <source>
        <dbReference type="ARBA" id="ARBA00022840"/>
    </source>
</evidence>
<dbReference type="Pfam" id="PF13426">
    <property type="entry name" value="PAS_9"/>
    <property type="match status" value="1"/>
</dbReference>
<evidence type="ECO:0000256" key="1">
    <source>
        <dbReference type="ARBA" id="ARBA00000085"/>
    </source>
</evidence>
<dbReference type="InterPro" id="IPR005467">
    <property type="entry name" value="His_kinase_dom"/>
</dbReference>
<feature type="transmembrane region" description="Helical" evidence="10">
    <location>
        <begin position="68"/>
        <end position="94"/>
    </location>
</feature>
<keyword evidence="7" id="KW-0067">ATP-binding</keyword>
<dbReference type="SMART" id="SM00387">
    <property type="entry name" value="HATPase_c"/>
    <property type="match status" value="1"/>
</dbReference>
<keyword evidence="5" id="KW-0547">Nucleotide-binding</keyword>
<keyword evidence="10" id="KW-0812">Transmembrane</keyword>
<evidence type="ECO:0000256" key="4">
    <source>
        <dbReference type="ARBA" id="ARBA00022679"/>
    </source>
</evidence>
<evidence type="ECO:0000313" key="14">
    <source>
        <dbReference type="EMBL" id="MED4680415.1"/>
    </source>
</evidence>
<evidence type="ECO:0000259" key="13">
    <source>
        <dbReference type="PROSITE" id="PS50113"/>
    </source>
</evidence>
<dbReference type="CDD" id="cd00082">
    <property type="entry name" value="HisKA"/>
    <property type="match status" value="1"/>
</dbReference>
<dbReference type="InterPro" id="IPR000014">
    <property type="entry name" value="PAS"/>
</dbReference>
<dbReference type="EC" id="2.7.13.3" evidence="2"/>
<feature type="domain" description="PAC" evidence="13">
    <location>
        <begin position="392"/>
        <end position="444"/>
    </location>
</feature>
<dbReference type="Proteomes" id="UP001336122">
    <property type="component" value="Unassembled WGS sequence"/>
</dbReference>
<evidence type="ECO:0000256" key="10">
    <source>
        <dbReference type="SAM" id="Phobius"/>
    </source>
</evidence>
<dbReference type="Pfam" id="PF08448">
    <property type="entry name" value="PAS_4"/>
    <property type="match status" value="2"/>
</dbReference>
<dbReference type="PROSITE" id="PS50113">
    <property type="entry name" value="PAC"/>
    <property type="match status" value="2"/>
</dbReference>
<keyword evidence="8" id="KW-0902">Two-component regulatory system</keyword>
<dbReference type="InterPro" id="IPR003594">
    <property type="entry name" value="HATPase_dom"/>
</dbReference>
<feature type="transmembrane region" description="Helical" evidence="10">
    <location>
        <begin position="7"/>
        <end position="25"/>
    </location>
</feature>
<reference evidence="14 15" key="1">
    <citation type="submission" date="2023-03" db="EMBL/GenBank/DDBJ databases">
        <title>Bacillus Genome Sequencing.</title>
        <authorList>
            <person name="Dunlap C."/>
        </authorList>
    </citation>
    <scope>NUCLEOTIDE SEQUENCE [LARGE SCALE GENOMIC DNA]</scope>
    <source>
        <strain evidence="14 15">NRS-319</strain>
    </source>
</reference>
<dbReference type="SUPFAM" id="SSF55874">
    <property type="entry name" value="ATPase domain of HSP90 chaperone/DNA topoisomerase II/histidine kinase"/>
    <property type="match status" value="1"/>
</dbReference>
<dbReference type="PROSITE" id="PS50112">
    <property type="entry name" value="PAS"/>
    <property type="match status" value="2"/>
</dbReference>
<dbReference type="InterPro" id="IPR036097">
    <property type="entry name" value="HisK_dim/P_sf"/>
</dbReference>
<dbReference type="InterPro" id="IPR013656">
    <property type="entry name" value="PAS_4"/>
</dbReference>
<evidence type="ECO:0000256" key="8">
    <source>
        <dbReference type="ARBA" id="ARBA00023012"/>
    </source>
</evidence>
<keyword evidence="4" id="KW-0808">Transferase</keyword>
<dbReference type="SMART" id="SM00388">
    <property type="entry name" value="HisKA"/>
    <property type="match status" value="1"/>
</dbReference>
<keyword evidence="3" id="KW-0597">Phosphoprotein</keyword>
<dbReference type="CDD" id="cd00075">
    <property type="entry name" value="HATPase"/>
    <property type="match status" value="1"/>
</dbReference>
<dbReference type="InterPro" id="IPR001610">
    <property type="entry name" value="PAC"/>
</dbReference>
<dbReference type="RefSeq" id="WP_000584276.1">
    <property type="nucleotide sequence ID" value="NZ_FNRB01000021.1"/>
</dbReference>
<dbReference type="SMART" id="SM00086">
    <property type="entry name" value="PAC"/>
    <property type="match status" value="3"/>
</dbReference>
<evidence type="ECO:0000313" key="15">
    <source>
        <dbReference type="Proteomes" id="UP001336122"/>
    </source>
</evidence>
<feature type="domain" description="PAS" evidence="12">
    <location>
        <begin position="319"/>
        <end position="385"/>
    </location>
</feature>
<dbReference type="SUPFAM" id="SSF55785">
    <property type="entry name" value="PYP-like sensor domain (PAS domain)"/>
    <property type="match status" value="3"/>
</dbReference>
<keyword evidence="6" id="KW-0418">Kinase</keyword>
<feature type="transmembrane region" description="Helical" evidence="10">
    <location>
        <begin position="154"/>
        <end position="176"/>
    </location>
</feature>
<name>A0ABU6PGL4_9BACI</name>
<proteinExistence type="predicted"/>
<dbReference type="Gene3D" id="3.30.450.20">
    <property type="entry name" value="PAS domain"/>
    <property type="match status" value="3"/>
</dbReference>
<dbReference type="InterPro" id="IPR004358">
    <property type="entry name" value="Sig_transdc_His_kin-like_C"/>
</dbReference>
<dbReference type="Pfam" id="PF02518">
    <property type="entry name" value="HATPase_c"/>
    <property type="match status" value="1"/>
</dbReference>
<dbReference type="Pfam" id="PF00512">
    <property type="entry name" value="HisKA"/>
    <property type="match status" value="1"/>
</dbReference>
<dbReference type="SMART" id="SM00091">
    <property type="entry name" value="PAS"/>
    <property type="match status" value="2"/>
</dbReference>
<sequence>MIIKDYFINLSIFSLLVSAAIFIQVFTIHSRRYFEKFYGGIIAVTLMFFSFPYMGFSYDLRVVPLILSFIYFGRIAGWITLISIIIMRIFYIGGYWEPPVIAYLSMSILFATFKTYFKNLHPFKSASLYFSVFVGIKWLVGVFFNTTLLYTGGLLYIALGLLIGLFLMEAYQRLYYLTQDLSKMNRELKKSKQELTETVHELQGGIFKFKKVGKHFIHTLCDGQFYYQNGFYSEQVVGKSLRTIDASIVPPHLVPQLMKYYLQAWEGKEIIFELPWPNDKTIILIALRPIKRNGQVIEVVGSTVDITERKKVESELRATKELLESFIKHNVDAITISDREGHILQANKAYEKIFGWSSQEIIGKRLPCVPDFLMDESLENIQKILTGESVVTRLETVRQRNDGSLLDVSLTVSPILDVRGNVIALSAICRDISERKQAERERHRLHQQLRDSEMKYRALIEQATDAVYVVELNEDHVPSRFIEVNPVGCKRFGYSREELLSLPFSNAVPQDSPMIIRFLKKIREGQTSFTLQDEYAFPTGKIITTEFSVRVFNLNGKKVFLSISRDITERLKTEELLRKSEKLAVVGQLATAMAHEINNPLTAMKGFMQLLKSTENENNQGYINIVSSEIERIESITNEFMAVAKPQVVKIRPNDISVLIDQVLMLLQPQALMNNIQIRTDFIPGIPLIPCEGNQLKQVFVNILKNAIESMPTGGEILIQIDNLENDQISIRFIDQGCGIPKERIPYLGEPFYSIKEEGIGLGLMICYKIIETHQGKVFIESEVDKGTIVEVTLPICIRKCHVT</sequence>
<dbReference type="EMBL" id="JARTIK010000024">
    <property type="protein sequence ID" value="MED4680415.1"/>
    <property type="molecule type" value="Genomic_DNA"/>
</dbReference>
<dbReference type="PROSITE" id="PS50109">
    <property type="entry name" value="HIS_KIN"/>
    <property type="match status" value="1"/>
</dbReference>
<evidence type="ECO:0000256" key="5">
    <source>
        <dbReference type="ARBA" id="ARBA00022741"/>
    </source>
</evidence>
<organism evidence="14 15">
    <name type="scientific">Bacillus nitratireducens</name>
    <dbReference type="NCBI Taxonomy" id="2026193"/>
    <lineage>
        <taxon>Bacteria</taxon>
        <taxon>Bacillati</taxon>
        <taxon>Bacillota</taxon>
        <taxon>Bacilli</taxon>
        <taxon>Bacillales</taxon>
        <taxon>Bacillaceae</taxon>
        <taxon>Bacillus</taxon>
        <taxon>Bacillus cereus group</taxon>
    </lineage>
</organism>
<comment type="catalytic activity">
    <reaction evidence="1">
        <text>ATP + protein L-histidine = ADP + protein N-phospho-L-histidine.</text>
        <dbReference type="EC" id="2.7.13.3"/>
    </reaction>
</comment>
<feature type="transmembrane region" description="Helical" evidence="10">
    <location>
        <begin position="100"/>
        <end position="117"/>
    </location>
</feature>
<dbReference type="Gene3D" id="3.30.565.10">
    <property type="entry name" value="Histidine kinase-like ATPase, C-terminal domain"/>
    <property type="match status" value="1"/>
</dbReference>
<dbReference type="PANTHER" id="PTHR43065">
    <property type="entry name" value="SENSOR HISTIDINE KINASE"/>
    <property type="match status" value="1"/>
</dbReference>
<protein>
    <recommendedName>
        <fullName evidence="2">histidine kinase</fullName>
        <ecNumber evidence="2">2.7.13.3</ecNumber>
    </recommendedName>
</protein>
<dbReference type="InterPro" id="IPR035965">
    <property type="entry name" value="PAS-like_dom_sf"/>
</dbReference>
<feature type="domain" description="Histidine kinase" evidence="11">
    <location>
        <begin position="592"/>
        <end position="798"/>
    </location>
</feature>
<evidence type="ECO:0000256" key="6">
    <source>
        <dbReference type="ARBA" id="ARBA00022777"/>
    </source>
</evidence>
<dbReference type="NCBIfam" id="TIGR00229">
    <property type="entry name" value="sensory_box"/>
    <property type="match status" value="2"/>
</dbReference>
<evidence type="ECO:0000259" key="12">
    <source>
        <dbReference type="PROSITE" id="PS50112"/>
    </source>
</evidence>
<dbReference type="InterPro" id="IPR003661">
    <property type="entry name" value="HisK_dim/P_dom"/>
</dbReference>
<feature type="transmembrane region" description="Helical" evidence="10">
    <location>
        <begin position="129"/>
        <end position="148"/>
    </location>
</feature>
<feature type="coiled-coil region" evidence="9">
    <location>
        <begin position="178"/>
        <end position="205"/>
    </location>
</feature>
<feature type="transmembrane region" description="Helical" evidence="10">
    <location>
        <begin position="37"/>
        <end position="56"/>
    </location>
</feature>
<dbReference type="SUPFAM" id="SSF47384">
    <property type="entry name" value="Homodimeric domain of signal transducing histidine kinase"/>
    <property type="match status" value="1"/>
</dbReference>
<dbReference type="PRINTS" id="PR00344">
    <property type="entry name" value="BCTRLSENSOR"/>
</dbReference>
<keyword evidence="10" id="KW-1133">Transmembrane helix</keyword>
<keyword evidence="10" id="KW-0472">Membrane</keyword>
<evidence type="ECO:0000256" key="9">
    <source>
        <dbReference type="SAM" id="Coils"/>
    </source>
</evidence>
<evidence type="ECO:0000256" key="3">
    <source>
        <dbReference type="ARBA" id="ARBA00022553"/>
    </source>
</evidence>
<evidence type="ECO:0000256" key="2">
    <source>
        <dbReference type="ARBA" id="ARBA00012438"/>
    </source>
</evidence>
<dbReference type="Gene3D" id="1.10.287.130">
    <property type="match status" value="1"/>
</dbReference>
<feature type="domain" description="PAC" evidence="13">
    <location>
        <begin position="256"/>
        <end position="318"/>
    </location>
</feature>
<gene>
    <name evidence="14" type="ORF">P9485_21725</name>
</gene>
<keyword evidence="9" id="KW-0175">Coiled coil</keyword>
<dbReference type="PANTHER" id="PTHR43065:SF34">
    <property type="entry name" value="SPORULATION KINASE A"/>
    <property type="match status" value="1"/>
</dbReference>
<evidence type="ECO:0000259" key="11">
    <source>
        <dbReference type="PROSITE" id="PS50109"/>
    </source>
</evidence>
<dbReference type="CDD" id="cd00130">
    <property type="entry name" value="PAS"/>
    <property type="match status" value="2"/>
</dbReference>
<comment type="caution">
    <text evidence="14">The sequence shown here is derived from an EMBL/GenBank/DDBJ whole genome shotgun (WGS) entry which is preliminary data.</text>
</comment>
<keyword evidence="15" id="KW-1185">Reference proteome</keyword>